<dbReference type="GO" id="GO:0005741">
    <property type="term" value="C:mitochondrial outer membrane"/>
    <property type="evidence" value="ECO:0007669"/>
    <property type="project" value="UniProtKB-SubCell"/>
</dbReference>
<dbReference type="OMA" id="MPIMIET"/>
<comment type="subcellular location">
    <subcellularLocation>
        <location evidence="1">Mitochondrion outer membrane</location>
        <topology evidence="1">Single-pass membrane protein</topology>
    </subcellularLocation>
</comment>
<feature type="compositionally biased region" description="Low complexity" evidence="13">
    <location>
        <begin position="67"/>
        <end position="82"/>
    </location>
</feature>
<evidence type="ECO:0000256" key="7">
    <source>
        <dbReference type="ARBA" id="ARBA00022927"/>
    </source>
</evidence>
<name>A0A553PBZ1_TIGCA</name>
<dbReference type="EMBL" id="VCGU01000005">
    <property type="protein sequence ID" value="TRY75195.1"/>
    <property type="molecule type" value="Genomic_DNA"/>
</dbReference>
<evidence type="ECO:0000256" key="8">
    <source>
        <dbReference type="ARBA" id="ARBA00022989"/>
    </source>
</evidence>
<keyword evidence="10" id="KW-0496">Mitochondrion</keyword>
<dbReference type="STRING" id="6832.A0A553PBZ1"/>
<evidence type="ECO:0000256" key="10">
    <source>
        <dbReference type="ARBA" id="ARBA00023128"/>
    </source>
</evidence>
<keyword evidence="5" id="KW-0812">Transmembrane</keyword>
<keyword evidence="8" id="KW-1133">Transmembrane helix</keyword>
<evidence type="ECO:0000313" key="15">
    <source>
        <dbReference type="Proteomes" id="UP000318571"/>
    </source>
</evidence>
<keyword evidence="6" id="KW-1000">Mitochondrion outer membrane</keyword>
<feature type="compositionally biased region" description="Basic and acidic residues" evidence="13">
    <location>
        <begin position="17"/>
        <end position="27"/>
    </location>
</feature>
<gene>
    <name evidence="14" type="ORF">TCAL_00648</name>
</gene>
<proteinExistence type="inferred from homology"/>
<evidence type="ECO:0000256" key="5">
    <source>
        <dbReference type="ARBA" id="ARBA00022692"/>
    </source>
</evidence>
<dbReference type="InterPro" id="IPR005683">
    <property type="entry name" value="Tom22"/>
</dbReference>
<evidence type="ECO:0000256" key="2">
    <source>
        <dbReference type="ARBA" id="ARBA00009874"/>
    </source>
</evidence>
<comment type="caution">
    <text evidence="14">The sequence shown here is derived from an EMBL/GenBank/DDBJ whole genome shotgun (WGS) entry which is preliminary data.</text>
</comment>
<evidence type="ECO:0000256" key="3">
    <source>
        <dbReference type="ARBA" id="ARBA00016229"/>
    </source>
</evidence>
<reference evidence="14 15" key="1">
    <citation type="journal article" date="2018" name="Nat. Ecol. Evol.">
        <title>Genomic signatures of mitonuclear coevolution across populations of Tigriopus californicus.</title>
        <authorList>
            <person name="Barreto F.S."/>
            <person name="Watson E.T."/>
            <person name="Lima T.G."/>
            <person name="Willett C.S."/>
            <person name="Edmands S."/>
            <person name="Li W."/>
            <person name="Burton R.S."/>
        </authorList>
    </citation>
    <scope>NUCLEOTIDE SEQUENCE [LARGE SCALE GENOMIC DNA]</scope>
    <source>
        <strain evidence="14 15">San Diego</strain>
    </source>
</reference>
<keyword evidence="9" id="KW-0811">Translocation</keyword>
<comment type="similarity">
    <text evidence="2">Belongs to the Tom22 family.</text>
</comment>
<evidence type="ECO:0000256" key="12">
    <source>
        <dbReference type="ARBA" id="ARBA00023170"/>
    </source>
</evidence>
<keyword evidence="12" id="KW-0675">Receptor</keyword>
<dbReference type="AlphaFoldDB" id="A0A553PBZ1"/>
<evidence type="ECO:0000256" key="4">
    <source>
        <dbReference type="ARBA" id="ARBA00022448"/>
    </source>
</evidence>
<sequence length="211" mass="22717">MSNPSSEVSIEELGPEDENRPADKTPDAEEIVTWDGDQPPPAHLADAEPSSASPAEGQNEGPAGEKAIPVVEEAEPAMPEIVTPAVQRSMLRGELDEDDDDDDEADLDDIEDETIVERLLALSEMFPQSLRNGTYYTAVNSVSTAQWLYSASRSLSWIVFSSAAIMFMPIMIETERMGIEEAQKQQQRQILLGPGAAVSGGGGPPPIPPPM</sequence>
<evidence type="ECO:0000256" key="13">
    <source>
        <dbReference type="SAM" id="MobiDB-lite"/>
    </source>
</evidence>
<dbReference type="CDD" id="cd22884">
    <property type="entry name" value="TOM22"/>
    <property type="match status" value="1"/>
</dbReference>
<dbReference type="PANTHER" id="PTHR12504:SF0">
    <property type="entry name" value="MITOCHONDRIAL IMPORT RECEPTOR SUBUNIT TOM22 HOMOLOG"/>
    <property type="match status" value="1"/>
</dbReference>
<evidence type="ECO:0000256" key="6">
    <source>
        <dbReference type="ARBA" id="ARBA00022787"/>
    </source>
</evidence>
<dbReference type="GO" id="GO:0006886">
    <property type="term" value="P:intracellular protein transport"/>
    <property type="evidence" value="ECO:0007669"/>
    <property type="project" value="InterPro"/>
</dbReference>
<dbReference type="Proteomes" id="UP000318571">
    <property type="component" value="Chromosome 2"/>
</dbReference>
<evidence type="ECO:0000256" key="1">
    <source>
        <dbReference type="ARBA" id="ARBA00004572"/>
    </source>
</evidence>
<protein>
    <recommendedName>
        <fullName evidence="3">Mitochondrial import receptor subunit TOM22 homolog</fullName>
    </recommendedName>
</protein>
<evidence type="ECO:0000256" key="11">
    <source>
        <dbReference type="ARBA" id="ARBA00023136"/>
    </source>
</evidence>
<organism evidence="14 15">
    <name type="scientific">Tigriopus californicus</name>
    <name type="common">Marine copepod</name>
    <dbReference type="NCBI Taxonomy" id="6832"/>
    <lineage>
        <taxon>Eukaryota</taxon>
        <taxon>Metazoa</taxon>
        <taxon>Ecdysozoa</taxon>
        <taxon>Arthropoda</taxon>
        <taxon>Crustacea</taxon>
        <taxon>Multicrustacea</taxon>
        <taxon>Hexanauplia</taxon>
        <taxon>Copepoda</taxon>
        <taxon>Harpacticoida</taxon>
        <taxon>Harpacticidae</taxon>
        <taxon>Tigriopus</taxon>
    </lineage>
</organism>
<keyword evidence="15" id="KW-1185">Reference proteome</keyword>
<evidence type="ECO:0000256" key="9">
    <source>
        <dbReference type="ARBA" id="ARBA00023010"/>
    </source>
</evidence>
<keyword evidence="11" id="KW-0472">Membrane</keyword>
<keyword evidence="7" id="KW-0653">Protein transport</keyword>
<feature type="region of interest" description="Disordered" evidence="13">
    <location>
        <begin position="1"/>
        <end position="88"/>
    </location>
</feature>
<dbReference type="PANTHER" id="PTHR12504">
    <property type="entry name" value="MITOCHONDRIAL IMPORT RECEPTOR SUBUNIT TOM22"/>
    <property type="match status" value="1"/>
</dbReference>
<accession>A0A553PBZ1</accession>
<keyword evidence="4" id="KW-0813">Transport</keyword>
<dbReference type="Pfam" id="PF04281">
    <property type="entry name" value="Tom22"/>
    <property type="match status" value="1"/>
</dbReference>
<evidence type="ECO:0000313" key="14">
    <source>
        <dbReference type="EMBL" id="TRY75195.1"/>
    </source>
</evidence>
<feature type="compositionally biased region" description="Low complexity" evidence="13">
    <location>
        <begin position="47"/>
        <end position="56"/>
    </location>
</feature>